<reference evidence="2 3" key="1">
    <citation type="submission" date="2019-03" db="EMBL/GenBank/DDBJ databases">
        <title>First draft genome of Liparis tanakae, snailfish: a comprehensive survey of snailfish specific genes.</title>
        <authorList>
            <person name="Kim W."/>
            <person name="Song I."/>
            <person name="Jeong J.-H."/>
            <person name="Kim D."/>
            <person name="Kim S."/>
            <person name="Ryu S."/>
            <person name="Song J.Y."/>
            <person name="Lee S.K."/>
        </authorList>
    </citation>
    <scope>NUCLEOTIDE SEQUENCE [LARGE SCALE GENOMIC DNA]</scope>
    <source>
        <tissue evidence="2">Muscle</tissue>
    </source>
</reference>
<evidence type="ECO:0000256" key="1">
    <source>
        <dbReference type="SAM" id="MobiDB-lite"/>
    </source>
</evidence>
<gene>
    <name evidence="2" type="ORF">EYF80_025126</name>
</gene>
<proteinExistence type="predicted"/>
<dbReference type="Proteomes" id="UP000314294">
    <property type="component" value="Unassembled WGS sequence"/>
</dbReference>
<keyword evidence="3" id="KW-1185">Reference proteome</keyword>
<organism evidence="2 3">
    <name type="scientific">Liparis tanakae</name>
    <name type="common">Tanaka's snailfish</name>
    <dbReference type="NCBI Taxonomy" id="230148"/>
    <lineage>
        <taxon>Eukaryota</taxon>
        <taxon>Metazoa</taxon>
        <taxon>Chordata</taxon>
        <taxon>Craniata</taxon>
        <taxon>Vertebrata</taxon>
        <taxon>Euteleostomi</taxon>
        <taxon>Actinopterygii</taxon>
        <taxon>Neopterygii</taxon>
        <taxon>Teleostei</taxon>
        <taxon>Neoteleostei</taxon>
        <taxon>Acanthomorphata</taxon>
        <taxon>Eupercaria</taxon>
        <taxon>Perciformes</taxon>
        <taxon>Cottioidei</taxon>
        <taxon>Cottales</taxon>
        <taxon>Liparidae</taxon>
        <taxon>Liparis</taxon>
    </lineage>
</organism>
<sequence>MRTDYTAVKRHMKGNGSNGSTDSLHPPPPVTINGFEDSATDEAVCPMRDLREAQDFITAAPPAAAFKHVQTDRRADIKLVTGCRPGWMWPPPPSRVLGHRCPAGVVRVSVAVSPVTVGARLSLRASNAPRTHSVTAFDLHLTLGRFDVLGRSAVLAPRAARDECMPSKTSDGDVIPQRRAEGAVFSKSVETPHVRAEPFKELSLNRQLVPSRRARMNIGKQTDAVRRQLENKVESVAARIFSSELAETKRKIFSVDRERANDVSESKLPLFVVF</sequence>
<protein>
    <submittedName>
        <fullName evidence="2">Uncharacterized protein</fullName>
    </submittedName>
</protein>
<feature type="region of interest" description="Disordered" evidence="1">
    <location>
        <begin position="1"/>
        <end position="32"/>
    </location>
</feature>
<dbReference type="EMBL" id="SRLO01000249">
    <property type="protein sequence ID" value="TNN64617.1"/>
    <property type="molecule type" value="Genomic_DNA"/>
</dbReference>
<comment type="caution">
    <text evidence="2">The sequence shown here is derived from an EMBL/GenBank/DDBJ whole genome shotgun (WGS) entry which is preliminary data.</text>
</comment>
<accession>A0A4Z2HFG6</accession>
<evidence type="ECO:0000313" key="2">
    <source>
        <dbReference type="EMBL" id="TNN64617.1"/>
    </source>
</evidence>
<dbReference type="AlphaFoldDB" id="A0A4Z2HFG6"/>
<evidence type="ECO:0000313" key="3">
    <source>
        <dbReference type="Proteomes" id="UP000314294"/>
    </source>
</evidence>
<name>A0A4Z2HFG6_9TELE</name>